<evidence type="ECO:0000313" key="1">
    <source>
        <dbReference type="EMBL" id="GAH42511.1"/>
    </source>
</evidence>
<protein>
    <submittedName>
        <fullName evidence="1">Uncharacterized protein</fullName>
    </submittedName>
</protein>
<dbReference type="EMBL" id="BARU01011207">
    <property type="protein sequence ID" value="GAH42511.1"/>
    <property type="molecule type" value="Genomic_DNA"/>
</dbReference>
<gene>
    <name evidence="1" type="ORF">S03H2_21116</name>
</gene>
<organism evidence="1">
    <name type="scientific">marine sediment metagenome</name>
    <dbReference type="NCBI Taxonomy" id="412755"/>
    <lineage>
        <taxon>unclassified sequences</taxon>
        <taxon>metagenomes</taxon>
        <taxon>ecological metagenomes</taxon>
    </lineage>
</organism>
<reference evidence="1" key="1">
    <citation type="journal article" date="2014" name="Front. Microbiol.">
        <title>High frequency of phylogenetically diverse reductive dehalogenase-homologous genes in deep subseafloor sedimentary metagenomes.</title>
        <authorList>
            <person name="Kawai M."/>
            <person name="Futagami T."/>
            <person name="Toyoda A."/>
            <person name="Takaki Y."/>
            <person name="Nishi S."/>
            <person name="Hori S."/>
            <person name="Arai W."/>
            <person name="Tsubouchi T."/>
            <person name="Morono Y."/>
            <person name="Uchiyama I."/>
            <person name="Ito T."/>
            <person name="Fujiyama A."/>
            <person name="Inagaki F."/>
            <person name="Takami H."/>
        </authorList>
    </citation>
    <scope>NUCLEOTIDE SEQUENCE</scope>
    <source>
        <strain evidence="1">Expedition CK06-06</strain>
    </source>
</reference>
<dbReference type="AlphaFoldDB" id="X1FA65"/>
<accession>X1FA65</accession>
<sequence>MSNVLERATSSGQKELALENSRRLKFVLVNEQIAYLTLIYGS</sequence>
<comment type="caution">
    <text evidence="1">The sequence shown here is derived from an EMBL/GenBank/DDBJ whole genome shotgun (WGS) entry which is preliminary data.</text>
</comment>
<name>X1FA65_9ZZZZ</name>
<proteinExistence type="predicted"/>